<evidence type="ECO:0000313" key="2">
    <source>
        <dbReference type="EMBL" id="SFN36211.1"/>
    </source>
</evidence>
<proteinExistence type="predicted"/>
<keyword evidence="1" id="KW-0812">Transmembrane</keyword>
<dbReference type="Gene3D" id="1.10.150.280">
    <property type="entry name" value="AF1531-like domain"/>
    <property type="match status" value="1"/>
</dbReference>
<dbReference type="PANTHER" id="PTHR21180">
    <property type="entry name" value="ENDONUCLEASE/EXONUCLEASE/PHOSPHATASE FAMILY DOMAIN-CONTAINING PROTEIN 1"/>
    <property type="match status" value="1"/>
</dbReference>
<dbReference type="InterPro" id="IPR051675">
    <property type="entry name" value="Endo/Exo/Phosphatase_dom_1"/>
</dbReference>
<dbReference type="Pfam" id="PF12836">
    <property type="entry name" value="HHH_3"/>
    <property type="match status" value="2"/>
</dbReference>
<feature type="transmembrane region" description="Helical" evidence="1">
    <location>
        <begin position="12"/>
        <end position="32"/>
    </location>
</feature>
<name>A0A1I4YDR0_9FLAO</name>
<evidence type="ECO:0000256" key="1">
    <source>
        <dbReference type="SAM" id="Phobius"/>
    </source>
</evidence>
<gene>
    <name evidence="2" type="ORF">SAMN05444143_11172</name>
</gene>
<dbReference type="eggNOG" id="COG1555">
    <property type="taxonomic scope" value="Bacteria"/>
</dbReference>
<dbReference type="GO" id="GO:0015627">
    <property type="term" value="C:type II protein secretion system complex"/>
    <property type="evidence" value="ECO:0007669"/>
    <property type="project" value="TreeGrafter"/>
</dbReference>
<dbReference type="EMBL" id="FOUT01000011">
    <property type="protein sequence ID" value="SFN36211.1"/>
    <property type="molecule type" value="Genomic_DNA"/>
</dbReference>
<keyword evidence="1" id="KW-0472">Membrane</keyword>
<accession>A0A1I4YDR0</accession>
<dbReference type="GO" id="GO:0015628">
    <property type="term" value="P:protein secretion by the type II secretion system"/>
    <property type="evidence" value="ECO:0007669"/>
    <property type="project" value="TreeGrafter"/>
</dbReference>
<dbReference type="Proteomes" id="UP000182961">
    <property type="component" value="Unassembled WGS sequence"/>
</dbReference>
<sequence>MVKKVFCLKSIPFFLFLTLIHLVLSIMFKNNFSFFSFSSGQRKGIFALVIVIVLLQFMYWFVDFTPDKSSDLTKNKWLSLQDTISAFNESSTKTSKMYAFNPNFISDFKGYKLGMSVLEIDKLHAFRQKDKYVNSAEEFQQVTGVSDSLLRVMAPFFKFPDWITQPKKANGYKKYTSVASRKLKKDINLATVEELIKVYGVGDVMANRIIAHRNTLGGFVSMEQLNEVWGLKPEVISEIETSFSITRLPSLSLIDINNASQKELSQFYYFKYSLVKQILISRSMNGDFVNIEDLSKIKGFPVDKAKIIALYLKF</sequence>
<evidence type="ECO:0000313" key="3">
    <source>
        <dbReference type="Proteomes" id="UP000182961"/>
    </source>
</evidence>
<organism evidence="2 3">
    <name type="scientific">Flavobacterium succinicans</name>
    <dbReference type="NCBI Taxonomy" id="29536"/>
    <lineage>
        <taxon>Bacteria</taxon>
        <taxon>Pseudomonadati</taxon>
        <taxon>Bacteroidota</taxon>
        <taxon>Flavobacteriia</taxon>
        <taxon>Flavobacteriales</taxon>
        <taxon>Flavobacteriaceae</taxon>
        <taxon>Flavobacterium</taxon>
    </lineage>
</organism>
<keyword evidence="3" id="KW-1185">Reference proteome</keyword>
<dbReference type="Gene3D" id="1.10.150.320">
    <property type="entry name" value="Photosystem II 12 kDa extrinsic protein"/>
    <property type="match status" value="1"/>
</dbReference>
<dbReference type="SUPFAM" id="SSF47781">
    <property type="entry name" value="RuvA domain 2-like"/>
    <property type="match status" value="2"/>
</dbReference>
<reference evidence="3" key="1">
    <citation type="submission" date="2016-10" db="EMBL/GenBank/DDBJ databases">
        <authorList>
            <person name="Varghese N."/>
            <person name="Submissions S."/>
        </authorList>
    </citation>
    <scope>NUCLEOTIDE SEQUENCE [LARGE SCALE GENOMIC DNA]</scope>
    <source>
        <strain evidence="3">DSM 4002</strain>
    </source>
</reference>
<keyword evidence="1" id="KW-1133">Transmembrane helix</keyword>
<dbReference type="AlphaFoldDB" id="A0A1I4YDR0"/>
<protein>
    <submittedName>
        <fullName evidence="2">DNA uptake protein ComE</fullName>
    </submittedName>
</protein>
<dbReference type="PANTHER" id="PTHR21180:SF32">
    <property type="entry name" value="ENDONUCLEASE_EXONUCLEASE_PHOSPHATASE FAMILY DOMAIN-CONTAINING PROTEIN 1"/>
    <property type="match status" value="1"/>
</dbReference>
<dbReference type="InterPro" id="IPR010994">
    <property type="entry name" value="RuvA_2-like"/>
</dbReference>
<feature type="transmembrane region" description="Helical" evidence="1">
    <location>
        <begin position="44"/>
        <end position="62"/>
    </location>
</feature>